<keyword evidence="7 9" id="KW-0326">Glycosidase</keyword>
<keyword evidence="3 11" id="KW-0732">Signal</keyword>
<evidence type="ECO:0000256" key="8">
    <source>
        <dbReference type="ARBA" id="ARBA00023326"/>
    </source>
</evidence>
<dbReference type="eggNOG" id="ENOG502QPHV">
    <property type="taxonomic scope" value="Eukaryota"/>
</dbReference>
<dbReference type="VEuPathDB" id="FungiDB:SCHCODRAFT_02609170"/>
<keyword evidence="8 9" id="KW-0624">Polysaccharide degradation</keyword>
<comment type="similarity">
    <text evidence="2 9">Belongs to the glycosyl hydrolase 7 (cellulase C) family.</text>
</comment>
<keyword evidence="4 9" id="KW-0378">Hydrolase</keyword>
<feature type="chain" id="PRO_5003120082" description="Glucanase" evidence="11">
    <location>
        <begin position="19"/>
        <end position="455"/>
    </location>
</feature>
<evidence type="ECO:0000256" key="11">
    <source>
        <dbReference type="SAM" id="SignalP"/>
    </source>
</evidence>
<dbReference type="EC" id="3.2.1.-" evidence="9"/>
<gene>
    <name evidence="12" type="ORF">SCHCODRAFT_13879</name>
</gene>
<evidence type="ECO:0000256" key="4">
    <source>
        <dbReference type="ARBA" id="ARBA00022801"/>
    </source>
</evidence>
<evidence type="ECO:0000256" key="6">
    <source>
        <dbReference type="ARBA" id="ARBA00023277"/>
    </source>
</evidence>
<protein>
    <recommendedName>
        <fullName evidence="9">Glucanase</fullName>
        <ecNumber evidence="9">3.2.1.-</ecNumber>
    </recommendedName>
</protein>
<feature type="region of interest" description="Disordered" evidence="10">
    <location>
        <begin position="409"/>
        <end position="440"/>
    </location>
</feature>
<comment type="catalytic activity">
    <reaction evidence="1">
        <text>Hydrolysis of (1-&gt;4)-beta-D-glucosidic linkages in cellulose and cellotetraose, releasing cellobiose from the non-reducing ends of the chains.</text>
        <dbReference type="EC" id="3.2.1.91"/>
    </reaction>
</comment>
<name>D8PLS5_SCHCM</name>
<dbReference type="Pfam" id="PF00840">
    <property type="entry name" value="Glyco_hydro_7"/>
    <property type="match status" value="1"/>
</dbReference>
<dbReference type="Gene3D" id="2.70.100.10">
    <property type="entry name" value="Glycoside hydrolase, family 7, domain"/>
    <property type="match status" value="1"/>
</dbReference>
<dbReference type="InterPro" id="IPR013320">
    <property type="entry name" value="ConA-like_dom_sf"/>
</dbReference>
<dbReference type="GeneID" id="9585538"/>
<dbReference type="OrthoDB" id="412382at2759"/>
<dbReference type="GO" id="GO:0030245">
    <property type="term" value="P:cellulose catabolic process"/>
    <property type="evidence" value="ECO:0007669"/>
    <property type="project" value="UniProtKB-KW"/>
</dbReference>
<dbReference type="PANTHER" id="PTHR33753">
    <property type="entry name" value="1,4-BETA-D-GLUCAN CELLOBIOHYDROLASE B"/>
    <property type="match status" value="1"/>
</dbReference>
<evidence type="ECO:0000256" key="3">
    <source>
        <dbReference type="ARBA" id="ARBA00022729"/>
    </source>
</evidence>
<dbReference type="InterPro" id="IPR001722">
    <property type="entry name" value="Glyco_hydro_7"/>
</dbReference>
<dbReference type="RefSeq" id="XP_003039008.1">
    <property type="nucleotide sequence ID" value="XM_003038962.1"/>
</dbReference>
<evidence type="ECO:0000256" key="10">
    <source>
        <dbReference type="SAM" id="MobiDB-lite"/>
    </source>
</evidence>
<dbReference type="CDD" id="cd07999">
    <property type="entry name" value="GH7_CBH_EG"/>
    <property type="match status" value="1"/>
</dbReference>
<reference evidence="12 13" key="1">
    <citation type="journal article" date="2010" name="Nat. Biotechnol.">
        <title>Genome sequence of the model mushroom Schizophyllum commune.</title>
        <authorList>
            <person name="Ohm R.A."/>
            <person name="de Jong J.F."/>
            <person name="Lugones L.G."/>
            <person name="Aerts A."/>
            <person name="Kothe E."/>
            <person name="Stajich J.E."/>
            <person name="de Vries R.P."/>
            <person name="Record E."/>
            <person name="Levasseur A."/>
            <person name="Baker S.E."/>
            <person name="Bartholomew K.A."/>
            <person name="Coutinho P.M."/>
            <person name="Erdmann S."/>
            <person name="Fowler T.J."/>
            <person name="Gathman A.C."/>
            <person name="Lombard V."/>
            <person name="Henrissat B."/>
            <person name="Knabe N."/>
            <person name="Kuees U."/>
            <person name="Lilly W.W."/>
            <person name="Lindquist E."/>
            <person name="Lucas S."/>
            <person name="Magnuson J.K."/>
            <person name="Piumi F."/>
            <person name="Raudaskoski M."/>
            <person name="Salamov A."/>
            <person name="Schmutz J."/>
            <person name="Schwarze F.W.M.R."/>
            <person name="vanKuyk P.A."/>
            <person name="Horton J.S."/>
            <person name="Grigoriev I.V."/>
            <person name="Woesten H.A.B."/>
        </authorList>
    </citation>
    <scope>NUCLEOTIDE SEQUENCE [LARGE SCALE GENOMIC DNA]</scope>
    <source>
        <strain evidence="13">H4-8 / FGSC 9210</strain>
    </source>
</reference>
<dbReference type="InParanoid" id="D8PLS5"/>
<dbReference type="KEGG" id="scm:SCHCO_02609170"/>
<dbReference type="FunFam" id="2.70.100.10:FF:000001">
    <property type="entry name" value="Glucanase"/>
    <property type="match status" value="1"/>
</dbReference>
<evidence type="ECO:0000256" key="5">
    <source>
        <dbReference type="ARBA" id="ARBA00023001"/>
    </source>
</evidence>
<evidence type="ECO:0000256" key="9">
    <source>
        <dbReference type="RuleBase" id="RU361164"/>
    </source>
</evidence>
<dbReference type="Proteomes" id="UP000007431">
    <property type="component" value="Unassembled WGS sequence"/>
</dbReference>
<evidence type="ECO:0000313" key="12">
    <source>
        <dbReference type="EMBL" id="EFJ04106.1"/>
    </source>
</evidence>
<dbReference type="GO" id="GO:0016162">
    <property type="term" value="F:cellulose 1,4-beta-cellobiosidase activity"/>
    <property type="evidence" value="ECO:0007669"/>
    <property type="project" value="UniProtKB-EC"/>
</dbReference>
<dbReference type="STRING" id="578458.D8PLS5"/>
<sequence>MFSLTALTALSLFAGAHAQQVGTLQSETHPSLTYQTCTSSGCTSHNGKVVLDSNWRWTHITNGSDNCYDGNEWDTSVCSDPTECASNCAIDGADYPGTYGIQSSGDALTLKFVTNGQYSTNIGSRVYLMDTDSSYAIWKLKNQEFTFDVDVSNLPCGLNGAVYFAEMEADGGMSKFSGNKAGAKYGTGYCDAQCPHDIKFINGEANIVDWQPSPNDTNAGSGKYGTCCNEMDIWEANSQATAVTPHTCTSVGQTRCEGTDCGDGDQRYDGVCDKDGCDFNSWRMGDQTFFGEGKTVDTTQVMTVVTQFITSDGTASGDLTEIRRIYVQNGQVIQNSKTAIEGMDEFDSITDEFCAQQKAAFNDNTSFADRGGMSRMGETFDNGMVLVLSLWDDHAANMLWLDSEYPLDRDASEPGTSRGPCSRDSGKPTDVESQSPDASVVYSNLRFGDLDSTYS</sequence>
<evidence type="ECO:0000256" key="2">
    <source>
        <dbReference type="ARBA" id="ARBA00006044"/>
    </source>
</evidence>
<keyword evidence="5 9" id="KW-0136">Cellulose degradation</keyword>
<accession>D8PLS5</accession>
<evidence type="ECO:0000256" key="1">
    <source>
        <dbReference type="ARBA" id="ARBA00001641"/>
    </source>
</evidence>
<feature type="signal peptide" evidence="11">
    <location>
        <begin position="1"/>
        <end position="18"/>
    </location>
</feature>
<dbReference type="PANTHER" id="PTHR33753:SF2">
    <property type="entry name" value="GLYCOSIDE HYDROLASE FAMILY 7 PROTEIN"/>
    <property type="match status" value="1"/>
</dbReference>
<evidence type="ECO:0000256" key="7">
    <source>
        <dbReference type="ARBA" id="ARBA00023295"/>
    </source>
</evidence>
<dbReference type="AlphaFoldDB" id="D8PLS5"/>
<dbReference type="OMA" id="SLKFVTH"/>
<dbReference type="InterPro" id="IPR037019">
    <property type="entry name" value="Glyco_hydro_7_sf"/>
</dbReference>
<organism evidence="13">
    <name type="scientific">Schizophyllum commune (strain H4-8 / FGSC 9210)</name>
    <name type="common">Split gill fungus</name>
    <dbReference type="NCBI Taxonomy" id="578458"/>
    <lineage>
        <taxon>Eukaryota</taxon>
        <taxon>Fungi</taxon>
        <taxon>Dikarya</taxon>
        <taxon>Basidiomycota</taxon>
        <taxon>Agaricomycotina</taxon>
        <taxon>Agaricomycetes</taxon>
        <taxon>Agaricomycetidae</taxon>
        <taxon>Agaricales</taxon>
        <taxon>Schizophyllaceae</taxon>
        <taxon>Schizophyllum</taxon>
    </lineage>
</organism>
<dbReference type="PRINTS" id="PR00734">
    <property type="entry name" value="GLHYDRLASE7"/>
</dbReference>
<proteinExistence type="inferred from homology"/>
<dbReference type="HOGENOM" id="CLU_020817_3_2_1"/>
<dbReference type="EMBL" id="GL377302">
    <property type="protein sequence ID" value="EFJ04106.1"/>
    <property type="molecule type" value="Genomic_DNA"/>
</dbReference>
<keyword evidence="6" id="KW-0119">Carbohydrate metabolism</keyword>
<keyword evidence="13" id="KW-1185">Reference proteome</keyword>
<evidence type="ECO:0000313" key="13">
    <source>
        <dbReference type="Proteomes" id="UP000007431"/>
    </source>
</evidence>
<dbReference type="SUPFAM" id="SSF49899">
    <property type="entry name" value="Concanavalin A-like lectins/glucanases"/>
    <property type="match status" value="1"/>
</dbReference>